<protein>
    <recommendedName>
        <fullName evidence="3">Amino acid transporter transmembrane domain-containing protein</fullName>
    </recommendedName>
</protein>
<gene>
    <name evidence="1" type="ORF">POPTR_013G108500v4</name>
</gene>
<sequence>MDATEYEETYVEGIEEIEDDVDRRFKRFKSFRVLQYPPHDHQFRHKQRLCSWMLSATRFGEHANPRSSFSEKIKKDWETLAAVFSDHSSIFVTTYESRIDLMRVCIAGLEGTPYCYGLFFFDIFFPPEYPAKPPEIFYHAPDFDLSPCLHQDGRVSLNLLSLNQWYRFRLGGKQQSWNPERSDISRVLLSIQHLILNDKPYLNESISFVYSSKERSSKYNNEVFMSSCEAMLAMLRFSPGDCGDFVLGHFRKRAHRILLIYKDQMLKHKGDNGMKQLFFKLVKAFESNGAYCQHHCSKTEVEQLKKERLNTGGFSMEECSE</sequence>
<keyword evidence="2" id="KW-1185">Reference proteome</keyword>
<reference evidence="1 2" key="1">
    <citation type="journal article" date="2006" name="Science">
        <title>The genome of black cottonwood, Populus trichocarpa (Torr. &amp; Gray).</title>
        <authorList>
            <person name="Tuskan G.A."/>
            <person name="Difazio S."/>
            <person name="Jansson S."/>
            <person name="Bohlmann J."/>
            <person name="Grigoriev I."/>
            <person name="Hellsten U."/>
            <person name="Putnam N."/>
            <person name="Ralph S."/>
            <person name="Rombauts S."/>
            <person name="Salamov A."/>
            <person name="Schein J."/>
            <person name="Sterck L."/>
            <person name="Aerts A."/>
            <person name="Bhalerao R.R."/>
            <person name="Bhalerao R.P."/>
            <person name="Blaudez D."/>
            <person name="Boerjan W."/>
            <person name="Brun A."/>
            <person name="Brunner A."/>
            <person name="Busov V."/>
            <person name="Campbell M."/>
            <person name="Carlson J."/>
            <person name="Chalot M."/>
            <person name="Chapman J."/>
            <person name="Chen G.L."/>
            <person name="Cooper D."/>
            <person name="Coutinho P.M."/>
            <person name="Couturier J."/>
            <person name="Covert S."/>
            <person name="Cronk Q."/>
            <person name="Cunningham R."/>
            <person name="Davis J."/>
            <person name="Degroeve S."/>
            <person name="Dejardin A."/>
            <person name="Depamphilis C."/>
            <person name="Detter J."/>
            <person name="Dirks B."/>
            <person name="Dubchak I."/>
            <person name="Duplessis S."/>
            <person name="Ehlting J."/>
            <person name="Ellis B."/>
            <person name="Gendler K."/>
            <person name="Goodstein D."/>
            <person name="Gribskov M."/>
            <person name="Grimwood J."/>
            <person name="Groover A."/>
            <person name="Gunter L."/>
            <person name="Hamberger B."/>
            <person name="Heinze B."/>
            <person name="Helariutta Y."/>
            <person name="Henrissat B."/>
            <person name="Holligan D."/>
            <person name="Holt R."/>
            <person name="Huang W."/>
            <person name="Islam-Faridi N."/>
            <person name="Jones S."/>
            <person name="Jones-Rhoades M."/>
            <person name="Jorgensen R."/>
            <person name="Joshi C."/>
            <person name="Kangasjarvi J."/>
            <person name="Karlsson J."/>
            <person name="Kelleher C."/>
            <person name="Kirkpatrick R."/>
            <person name="Kirst M."/>
            <person name="Kohler A."/>
            <person name="Kalluri U."/>
            <person name="Larimer F."/>
            <person name="Leebens-Mack J."/>
            <person name="Leple J.C."/>
            <person name="Locascio P."/>
            <person name="Lou Y."/>
            <person name="Lucas S."/>
            <person name="Martin F."/>
            <person name="Montanini B."/>
            <person name="Napoli C."/>
            <person name="Nelson D.R."/>
            <person name="Nelson C."/>
            <person name="Nieminen K."/>
            <person name="Nilsson O."/>
            <person name="Pereda V."/>
            <person name="Peter G."/>
            <person name="Philippe R."/>
            <person name="Pilate G."/>
            <person name="Poliakov A."/>
            <person name="Razumovskaya J."/>
            <person name="Richardson P."/>
            <person name="Rinaldi C."/>
            <person name="Ritland K."/>
            <person name="Rouze P."/>
            <person name="Ryaboy D."/>
            <person name="Schmutz J."/>
            <person name="Schrader J."/>
            <person name="Segerman B."/>
            <person name="Shin H."/>
            <person name="Siddiqui A."/>
            <person name="Sterky F."/>
            <person name="Terry A."/>
            <person name="Tsai C.J."/>
            <person name="Uberbacher E."/>
            <person name="Unneberg P."/>
            <person name="Vahala J."/>
            <person name="Wall K."/>
            <person name="Wessler S."/>
            <person name="Yang G."/>
            <person name="Yin T."/>
            <person name="Douglas C."/>
            <person name="Marra M."/>
            <person name="Sandberg G."/>
            <person name="Van de Peer Y."/>
            <person name="Rokhsar D."/>
        </authorList>
    </citation>
    <scope>NUCLEOTIDE SEQUENCE [LARGE SCALE GENOMIC DNA]</scope>
    <source>
        <strain evidence="2">cv. Nisqually</strain>
    </source>
</reference>
<organism evidence="1 2">
    <name type="scientific">Populus trichocarpa</name>
    <name type="common">Western balsam poplar</name>
    <name type="synonym">Populus balsamifera subsp. trichocarpa</name>
    <dbReference type="NCBI Taxonomy" id="3694"/>
    <lineage>
        <taxon>Eukaryota</taxon>
        <taxon>Viridiplantae</taxon>
        <taxon>Streptophyta</taxon>
        <taxon>Embryophyta</taxon>
        <taxon>Tracheophyta</taxon>
        <taxon>Spermatophyta</taxon>
        <taxon>Magnoliopsida</taxon>
        <taxon>eudicotyledons</taxon>
        <taxon>Gunneridae</taxon>
        <taxon>Pentapetalae</taxon>
        <taxon>rosids</taxon>
        <taxon>fabids</taxon>
        <taxon>Malpighiales</taxon>
        <taxon>Salicaceae</taxon>
        <taxon>Saliceae</taxon>
        <taxon>Populus</taxon>
    </lineage>
</organism>
<evidence type="ECO:0000313" key="1">
    <source>
        <dbReference type="EMBL" id="RQO99242.2"/>
    </source>
</evidence>
<proteinExistence type="predicted"/>
<dbReference type="EMBL" id="CM009302">
    <property type="protein sequence ID" value="RQO99242.2"/>
    <property type="molecule type" value="Genomic_DNA"/>
</dbReference>
<evidence type="ECO:0008006" key="3">
    <source>
        <dbReference type="Google" id="ProtNLM"/>
    </source>
</evidence>
<name>A0A3N7FXJ8_POPTR</name>
<dbReference type="STRING" id="3694.A0A3N7FXJ8"/>
<accession>A0A3N7FXJ8</accession>
<dbReference type="InParanoid" id="A0A3N7FXJ8"/>
<dbReference type="AlphaFoldDB" id="A0A3N7FXJ8"/>
<dbReference type="Proteomes" id="UP000006729">
    <property type="component" value="Chromosome 13"/>
</dbReference>
<evidence type="ECO:0000313" key="2">
    <source>
        <dbReference type="Proteomes" id="UP000006729"/>
    </source>
</evidence>
<comment type="caution">
    <text evidence="1">The sequence shown here is derived from an EMBL/GenBank/DDBJ whole genome shotgun (WGS) entry which is preliminary data.</text>
</comment>